<comment type="similarity">
    <text evidence="1">Belongs to the 'GDXG' lipolytic enzyme family.</text>
</comment>
<dbReference type="RefSeq" id="WP_339573585.1">
    <property type="nucleotide sequence ID" value="NZ_JBBIAA010000002.1"/>
</dbReference>
<evidence type="ECO:0000256" key="3">
    <source>
        <dbReference type="PROSITE-ProRule" id="PRU10038"/>
    </source>
</evidence>
<dbReference type="InterPro" id="IPR002168">
    <property type="entry name" value="Lipase_GDXG_HIS_AS"/>
</dbReference>
<evidence type="ECO:0000256" key="1">
    <source>
        <dbReference type="ARBA" id="ARBA00010515"/>
    </source>
</evidence>
<keyword evidence="2 5" id="KW-0378">Hydrolase</keyword>
<evidence type="ECO:0000313" key="6">
    <source>
        <dbReference type="Proteomes" id="UP001387100"/>
    </source>
</evidence>
<dbReference type="GO" id="GO:0016787">
    <property type="term" value="F:hydrolase activity"/>
    <property type="evidence" value="ECO:0007669"/>
    <property type="project" value="UniProtKB-KW"/>
</dbReference>
<evidence type="ECO:0000256" key="2">
    <source>
        <dbReference type="ARBA" id="ARBA00022801"/>
    </source>
</evidence>
<dbReference type="InterPro" id="IPR033140">
    <property type="entry name" value="Lipase_GDXG_put_SER_AS"/>
</dbReference>
<dbReference type="InterPro" id="IPR029058">
    <property type="entry name" value="AB_hydrolase_fold"/>
</dbReference>
<dbReference type="PROSITE" id="PS01173">
    <property type="entry name" value="LIPASE_GDXG_HIS"/>
    <property type="match status" value="1"/>
</dbReference>
<dbReference type="SUPFAM" id="SSF53474">
    <property type="entry name" value="alpha/beta-Hydrolases"/>
    <property type="match status" value="1"/>
</dbReference>
<evidence type="ECO:0000259" key="4">
    <source>
        <dbReference type="Pfam" id="PF07859"/>
    </source>
</evidence>
<dbReference type="Pfam" id="PF07859">
    <property type="entry name" value="Abhydrolase_3"/>
    <property type="match status" value="1"/>
</dbReference>
<dbReference type="PANTHER" id="PTHR48081">
    <property type="entry name" value="AB HYDROLASE SUPERFAMILY PROTEIN C4A8.06C"/>
    <property type="match status" value="1"/>
</dbReference>
<dbReference type="PANTHER" id="PTHR48081:SF8">
    <property type="entry name" value="ALPHA_BETA HYDROLASE FOLD-3 DOMAIN-CONTAINING PROTEIN-RELATED"/>
    <property type="match status" value="1"/>
</dbReference>
<keyword evidence="6" id="KW-1185">Reference proteome</keyword>
<sequence length="321" mass="33161">MPLDPGTAAMLAELQRLGRPGPADTDVPGARAGLRAFAGVGRHDPSTLPPMASVEEGEVGGVRARTYRPPVAAADAPAPAPTVVFLHGGGFVIGDLDTHDLPCRLLASDLGAVVVSVDYGLAPEHPFPEGLEDAWAALVAVAETVGDLGGDRARLVVAGDSAGANLAAVCALRARDEGLALAAQLLVYPTVDPAGDHPSRTENAEGYFLTDRDMAWFTGHYLGVDTATEAGARAARERARDVRISPLHADLAGVAPAVVATAQYDPLRDEGVAYARALEAAGARVWHRTFPGLVHGFYGTPLPAALSATREIDVALAELLG</sequence>
<organism evidence="5 6">
    <name type="scientific">Pseudokineococcus basanitobsidens</name>
    <dbReference type="NCBI Taxonomy" id="1926649"/>
    <lineage>
        <taxon>Bacteria</taxon>
        <taxon>Bacillati</taxon>
        <taxon>Actinomycetota</taxon>
        <taxon>Actinomycetes</taxon>
        <taxon>Kineosporiales</taxon>
        <taxon>Kineosporiaceae</taxon>
        <taxon>Pseudokineococcus</taxon>
    </lineage>
</organism>
<evidence type="ECO:0000313" key="5">
    <source>
        <dbReference type="EMBL" id="MEJ5944194.1"/>
    </source>
</evidence>
<dbReference type="EMBL" id="JBBIAA010000002">
    <property type="protein sequence ID" value="MEJ5944194.1"/>
    <property type="molecule type" value="Genomic_DNA"/>
</dbReference>
<name>A0ABU8RGU3_9ACTN</name>
<protein>
    <submittedName>
        <fullName evidence="5">Alpha/beta hydrolase</fullName>
    </submittedName>
</protein>
<dbReference type="InterPro" id="IPR050300">
    <property type="entry name" value="GDXG_lipolytic_enzyme"/>
</dbReference>
<dbReference type="Gene3D" id="3.40.50.1820">
    <property type="entry name" value="alpha/beta hydrolase"/>
    <property type="match status" value="1"/>
</dbReference>
<dbReference type="Proteomes" id="UP001387100">
    <property type="component" value="Unassembled WGS sequence"/>
</dbReference>
<dbReference type="InterPro" id="IPR013094">
    <property type="entry name" value="AB_hydrolase_3"/>
</dbReference>
<comment type="caution">
    <text evidence="5">The sequence shown here is derived from an EMBL/GenBank/DDBJ whole genome shotgun (WGS) entry which is preliminary data.</text>
</comment>
<reference evidence="5 6" key="1">
    <citation type="journal article" date="2017" name="Int. J. Syst. Evol. Microbiol.">
        <title>Pseudokineococcus basanitobsidens sp. nov., isolated from volcanic rock.</title>
        <authorList>
            <person name="Lee D.W."/>
            <person name="Park M.Y."/>
            <person name="Kim J.J."/>
            <person name="Kim B.S."/>
        </authorList>
    </citation>
    <scope>NUCLEOTIDE SEQUENCE [LARGE SCALE GENOMIC DNA]</scope>
    <source>
        <strain evidence="5 6">DSM 103726</strain>
    </source>
</reference>
<dbReference type="PROSITE" id="PS01174">
    <property type="entry name" value="LIPASE_GDXG_SER"/>
    <property type="match status" value="1"/>
</dbReference>
<feature type="domain" description="Alpha/beta hydrolase fold-3" evidence="4">
    <location>
        <begin position="83"/>
        <end position="298"/>
    </location>
</feature>
<proteinExistence type="inferred from homology"/>
<feature type="active site" evidence="3">
    <location>
        <position position="161"/>
    </location>
</feature>
<gene>
    <name evidence="5" type="ORF">WDZ17_02665</name>
</gene>
<accession>A0ABU8RGU3</accession>